<dbReference type="Pfam" id="PF02493">
    <property type="entry name" value="MORN"/>
    <property type="match status" value="3"/>
</dbReference>
<dbReference type="Gene3D" id="3.40.50.1440">
    <property type="entry name" value="Tubulin/FtsZ, GTPase domain"/>
    <property type="match status" value="1"/>
</dbReference>
<dbReference type="Gene3D" id="2.20.110.10">
    <property type="entry name" value="Histone H3 K4-specific methyltransferase SET7/9 N-terminal domain"/>
    <property type="match status" value="2"/>
</dbReference>
<evidence type="ECO:0000313" key="2">
    <source>
        <dbReference type="EMBL" id="KAJ9135640.1"/>
    </source>
</evidence>
<dbReference type="SUPFAM" id="SSF82185">
    <property type="entry name" value="Histone H3 K4-specific methyltransferase SET7/9 N-terminal domain"/>
    <property type="match status" value="1"/>
</dbReference>
<accession>A0ABQ9KEE4</accession>
<dbReference type="InterPro" id="IPR036525">
    <property type="entry name" value="Tubulin/FtsZ_GTPase_sf"/>
</dbReference>
<evidence type="ECO:0000313" key="3">
    <source>
        <dbReference type="Proteomes" id="UP001174677"/>
    </source>
</evidence>
<dbReference type="PANTHER" id="PTHR43215:SF15">
    <property type="entry name" value="PROTEIN ACCUMULATION AND REPLICATION OF CHLOROPLASTS 3, CHLOROPLASTIC"/>
    <property type="match status" value="1"/>
</dbReference>
<dbReference type="SUPFAM" id="SSF52490">
    <property type="entry name" value="Tubulin nucleotide-binding domain-like"/>
    <property type="match status" value="1"/>
</dbReference>
<dbReference type="InterPro" id="IPR003409">
    <property type="entry name" value="MORN"/>
</dbReference>
<dbReference type="Proteomes" id="UP001174677">
    <property type="component" value="Chromosome 18"/>
</dbReference>
<protein>
    <recommendedName>
        <fullName evidence="4">Protein ACCUMULATION AND REPLICATION OF CHLOROPLASTS 3</fullName>
    </recommendedName>
</protein>
<comment type="caution">
    <text evidence="2">The sequence shown here is derived from an EMBL/GenBank/DDBJ whole genome shotgun (WGS) entry which is preliminary data.</text>
</comment>
<dbReference type="SMART" id="SM00698">
    <property type="entry name" value="MORN"/>
    <property type="match status" value="4"/>
</dbReference>
<keyword evidence="3" id="KW-1185">Reference proteome</keyword>
<reference evidence="2 3" key="1">
    <citation type="journal article" date="2023" name="Plant Biotechnol. J.">
        <title>Chromosome-level wild Hevea brasiliensis genome provides new tools for genomic-assisted breeding and valuable loci to elevate rubber yield.</title>
        <authorList>
            <person name="Cheng H."/>
            <person name="Song X."/>
            <person name="Hu Y."/>
            <person name="Wu T."/>
            <person name="Yang Q."/>
            <person name="An Z."/>
            <person name="Feng S."/>
            <person name="Deng Z."/>
            <person name="Wu W."/>
            <person name="Zeng X."/>
            <person name="Tu M."/>
            <person name="Wang X."/>
            <person name="Huang H."/>
        </authorList>
    </citation>
    <scope>NUCLEOTIDE SEQUENCE [LARGE SCALE GENOMIC DNA]</scope>
    <source>
        <strain evidence="2">MT/VB/25A 57/8</strain>
    </source>
</reference>
<sequence>MTQAAMPTVMELPLFTTFQSVSRVSLCPFSSNCAFYGRFICRVKLSKRLGSSNSKRSLRISMSSVEKDGDYNGVSFLGNSQFVEVIGIGSRMDAVLDFCLDSPFQLSSLLRFWNIKVKDPLNVQLQERIPGKDLNPRVLEASQFLRSCSTAIILVASAGYGLDHVTAIDLLKTVRCRNGFAVSIFLRPFSFEGQRRQDEVKNLAGKLQDHTNFCIDIDTDTLLNKDLVTLDEALKSANSAVLLAINAISVLISETHQKLIGILHNSVKELKVSEVMKILESHKEAKIGFGAGNSIESSIIQALYDCPFMGAGIENLNGIIICIVASSGFIENEDVHTSLLTFRQTAAYMGKIIISTTHEPNLDHDMIVTTVVAVGCSEEQTPQRGSLLSRLAWHFPFVFKLLGRHGQQPDDIEGINGIDEHSEEHEMLPNSKCNDIYSSRSYGSEAKENEIGLLDGRSNSSDFYDQLAEETPALHREPPVSWNLGPGYQIAQEWARERTGATSVLDTLSIFRLPVGVRHPEESKEGLNISYAAELPELKTEGDDKEQKHVNSGISSWGALTDAGFVLVRDFYNNASTMLKGRNADVPKKQGVLSVRAASMLEAERDSPKKWSPVMEMQYRGGVYRGRCQGGLPEGKGRLILGGGSIYDGMWRYGKRSGLGAFYFSNGDVFQGSWRDDVMHGKGWFYFHTGDRWFANFWKGKANGESRFYSKSGEVFFGQFQDGWRHGHFLCIDVDGARCVETWDEGVLVSRKHLNYDSDAG</sequence>
<dbReference type="EMBL" id="JARPOI010000018">
    <property type="protein sequence ID" value="KAJ9135640.1"/>
    <property type="molecule type" value="Genomic_DNA"/>
</dbReference>
<evidence type="ECO:0000256" key="1">
    <source>
        <dbReference type="ARBA" id="ARBA00022737"/>
    </source>
</evidence>
<dbReference type="PANTHER" id="PTHR43215">
    <property type="entry name" value="RADIAL SPOKE HEAD 1 HOMOLOG"/>
    <property type="match status" value="1"/>
</dbReference>
<proteinExistence type="predicted"/>
<keyword evidence="1" id="KW-0677">Repeat</keyword>
<name>A0ABQ9KEE4_HEVBR</name>
<organism evidence="2 3">
    <name type="scientific">Hevea brasiliensis</name>
    <name type="common">Para rubber tree</name>
    <name type="synonym">Siphonia brasiliensis</name>
    <dbReference type="NCBI Taxonomy" id="3981"/>
    <lineage>
        <taxon>Eukaryota</taxon>
        <taxon>Viridiplantae</taxon>
        <taxon>Streptophyta</taxon>
        <taxon>Embryophyta</taxon>
        <taxon>Tracheophyta</taxon>
        <taxon>Spermatophyta</taxon>
        <taxon>Magnoliopsida</taxon>
        <taxon>eudicotyledons</taxon>
        <taxon>Gunneridae</taxon>
        <taxon>Pentapetalae</taxon>
        <taxon>rosids</taxon>
        <taxon>fabids</taxon>
        <taxon>Malpighiales</taxon>
        <taxon>Euphorbiaceae</taxon>
        <taxon>Crotonoideae</taxon>
        <taxon>Micrandreae</taxon>
        <taxon>Hevea</taxon>
    </lineage>
</organism>
<evidence type="ECO:0008006" key="4">
    <source>
        <dbReference type="Google" id="ProtNLM"/>
    </source>
</evidence>
<gene>
    <name evidence="2" type="ORF">P3X46_032795</name>
</gene>